<dbReference type="Gene3D" id="3.40.50.2000">
    <property type="entry name" value="Glycogen Phosphorylase B"/>
    <property type="match status" value="2"/>
</dbReference>
<dbReference type="KEGG" id="soy:115887916"/>
<feature type="signal peptide" evidence="5">
    <location>
        <begin position="1"/>
        <end position="26"/>
    </location>
</feature>
<dbReference type="InParanoid" id="A0A6J2YJJ4"/>
<dbReference type="Pfam" id="PF00201">
    <property type="entry name" value="UDPGT"/>
    <property type="match status" value="1"/>
</dbReference>
<proteinExistence type="inferred from homology"/>
<dbReference type="AlphaFoldDB" id="A0A6J2YJJ4"/>
<dbReference type="EC" id="2.4.1.17" evidence="5"/>
<dbReference type="InterPro" id="IPR050271">
    <property type="entry name" value="UDP-glycosyltransferase"/>
</dbReference>
<keyword evidence="6" id="KW-1185">Reference proteome</keyword>
<evidence type="ECO:0000313" key="6">
    <source>
        <dbReference type="Proteomes" id="UP000504635"/>
    </source>
</evidence>
<keyword evidence="5" id="KW-0732">Signal</keyword>
<dbReference type="GeneID" id="115887916"/>
<name>A0A6J2YJJ4_SITOR</name>
<sequence>MIRFLRKMYLLLVFGLLSLSVNECYSARILCIFQMPAVSHQATFQPIARALSLRGHEVITVTPRPINDPTLTNLTEIDTSHTYDIINGHGFEFFMSKEKAVQTKIPKIFAMYYDLAHAIFQNEQFKKIYTNPDEKFDLIIVQIYVSPIMLALSAKFNAPIIGVSSMGGWIGTHYAIGNPSLPSMYSEMFLPYNGELSFYERFKSTLYFIWSRLYVNFVAMPKCDKVARKYLGNDLPYLADIERNISALFLNINPILYTPRPMVPTVVPLVFMHIQPPKPLPQDIKNEIESAKNGLVYFSLGSNVKSMNIPQRVRNLLMDVFRGLPYKVLWKFEKEELPGKPSNVVIKKWLPQQDILAHPNVKVFISQGGLQSSEEAIDRVVPMVVIPFIADQELNAKNLHEFGVGRHIDYLNTTKQELIDSIIDVAENPKYRENMKKLRTLLRDEPMTGLERAIWWSEYIIRNKGTRHLRSPTVDIVWYKYFLLDVISAFIVLITFIVLVYIKLFNFVKNTLKKKNKIKTK</sequence>
<keyword evidence="5" id="KW-0472">Membrane</keyword>
<dbReference type="InterPro" id="IPR035595">
    <property type="entry name" value="UDP_glycos_trans_CS"/>
</dbReference>
<comment type="catalytic activity">
    <reaction evidence="5">
        <text>glucuronate acceptor + UDP-alpha-D-glucuronate = acceptor beta-D-glucuronoside + UDP + H(+)</text>
        <dbReference type="Rhea" id="RHEA:21032"/>
        <dbReference type="ChEBI" id="CHEBI:15378"/>
        <dbReference type="ChEBI" id="CHEBI:58052"/>
        <dbReference type="ChEBI" id="CHEBI:58223"/>
        <dbReference type="ChEBI" id="CHEBI:132367"/>
        <dbReference type="ChEBI" id="CHEBI:132368"/>
        <dbReference type="EC" id="2.4.1.17"/>
    </reaction>
</comment>
<evidence type="ECO:0000256" key="4">
    <source>
        <dbReference type="RuleBase" id="RU003718"/>
    </source>
</evidence>
<dbReference type="PROSITE" id="PS00375">
    <property type="entry name" value="UDPGT"/>
    <property type="match status" value="1"/>
</dbReference>
<organism evidence="6 7">
    <name type="scientific">Sitophilus oryzae</name>
    <name type="common">Rice weevil</name>
    <name type="synonym">Curculio oryzae</name>
    <dbReference type="NCBI Taxonomy" id="7048"/>
    <lineage>
        <taxon>Eukaryota</taxon>
        <taxon>Metazoa</taxon>
        <taxon>Ecdysozoa</taxon>
        <taxon>Arthropoda</taxon>
        <taxon>Hexapoda</taxon>
        <taxon>Insecta</taxon>
        <taxon>Pterygota</taxon>
        <taxon>Neoptera</taxon>
        <taxon>Endopterygota</taxon>
        <taxon>Coleoptera</taxon>
        <taxon>Polyphaga</taxon>
        <taxon>Cucujiformia</taxon>
        <taxon>Curculionidae</taxon>
        <taxon>Dryophthorinae</taxon>
        <taxon>Sitophilus</taxon>
    </lineage>
</organism>
<dbReference type="PANTHER" id="PTHR48043">
    <property type="entry name" value="EG:EG0003.4 PROTEIN-RELATED"/>
    <property type="match status" value="1"/>
</dbReference>
<dbReference type="RefSeq" id="XP_030763309.1">
    <property type="nucleotide sequence ID" value="XM_030907449.1"/>
</dbReference>
<dbReference type="SUPFAM" id="SSF53756">
    <property type="entry name" value="UDP-Glycosyltransferase/glycogen phosphorylase"/>
    <property type="match status" value="1"/>
</dbReference>
<evidence type="ECO:0000313" key="7">
    <source>
        <dbReference type="RefSeq" id="XP_030763309.1"/>
    </source>
</evidence>
<keyword evidence="3 4" id="KW-0808">Transferase</keyword>
<dbReference type="InterPro" id="IPR002213">
    <property type="entry name" value="UDP_glucos_trans"/>
</dbReference>
<dbReference type="GO" id="GO:0015020">
    <property type="term" value="F:glucuronosyltransferase activity"/>
    <property type="evidence" value="ECO:0007669"/>
    <property type="project" value="UniProtKB-EC"/>
</dbReference>
<dbReference type="PANTHER" id="PTHR48043:SF159">
    <property type="entry name" value="EG:EG0003.4 PROTEIN-RELATED"/>
    <property type="match status" value="1"/>
</dbReference>
<gene>
    <name evidence="7" type="primary">LOC115887916</name>
</gene>
<keyword evidence="5" id="KW-0812">Transmembrane</keyword>
<protein>
    <recommendedName>
        <fullName evidence="5">UDP-glucuronosyltransferase</fullName>
        <ecNumber evidence="5">2.4.1.17</ecNumber>
    </recommendedName>
</protein>
<accession>A0A6J2YJJ4</accession>
<dbReference type="Proteomes" id="UP000504635">
    <property type="component" value="Unplaced"/>
</dbReference>
<reference evidence="7" key="1">
    <citation type="submission" date="2025-08" db="UniProtKB">
        <authorList>
            <consortium name="RefSeq"/>
        </authorList>
    </citation>
    <scope>IDENTIFICATION</scope>
    <source>
        <tissue evidence="7">Gonads</tissue>
    </source>
</reference>
<keyword evidence="5" id="KW-1133">Transmembrane helix</keyword>
<evidence type="ECO:0000256" key="5">
    <source>
        <dbReference type="RuleBase" id="RU362059"/>
    </source>
</evidence>
<evidence type="ECO:0000256" key="1">
    <source>
        <dbReference type="ARBA" id="ARBA00009995"/>
    </source>
</evidence>
<dbReference type="FunFam" id="3.40.50.2000:FF:000050">
    <property type="entry name" value="UDP-glucuronosyltransferase"/>
    <property type="match status" value="1"/>
</dbReference>
<dbReference type="CDD" id="cd03784">
    <property type="entry name" value="GT1_Gtf-like"/>
    <property type="match status" value="1"/>
</dbReference>
<evidence type="ECO:0000256" key="3">
    <source>
        <dbReference type="ARBA" id="ARBA00022679"/>
    </source>
</evidence>
<comment type="subcellular location">
    <subcellularLocation>
        <location evidence="5">Membrane</location>
        <topology evidence="5">Single-pass membrane protein</topology>
    </subcellularLocation>
</comment>
<comment type="similarity">
    <text evidence="1 4">Belongs to the UDP-glycosyltransferase family.</text>
</comment>
<dbReference type="OrthoDB" id="5835829at2759"/>
<evidence type="ECO:0000256" key="2">
    <source>
        <dbReference type="ARBA" id="ARBA00022676"/>
    </source>
</evidence>
<feature type="chain" id="PRO_5027134770" description="UDP-glucuronosyltransferase" evidence="5">
    <location>
        <begin position="27"/>
        <end position="521"/>
    </location>
</feature>
<feature type="transmembrane region" description="Helical" evidence="5">
    <location>
        <begin position="478"/>
        <end position="505"/>
    </location>
</feature>
<keyword evidence="2 4" id="KW-0328">Glycosyltransferase</keyword>
<dbReference type="GO" id="GO:0016020">
    <property type="term" value="C:membrane"/>
    <property type="evidence" value="ECO:0007669"/>
    <property type="project" value="UniProtKB-SubCell"/>
</dbReference>